<organism evidence="1 3">
    <name type="scientific">Durusdinium trenchii</name>
    <dbReference type="NCBI Taxonomy" id="1381693"/>
    <lineage>
        <taxon>Eukaryota</taxon>
        <taxon>Sar</taxon>
        <taxon>Alveolata</taxon>
        <taxon>Dinophyceae</taxon>
        <taxon>Suessiales</taxon>
        <taxon>Symbiodiniaceae</taxon>
        <taxon>Durusdinium</taxon>
    </lineage>
</organism>
<dbReference type="Proteomes" id="UP001642484">
    <property type="component" value="Unassembled WGS sequence"/>
</dbReference>
<evidence type="ECO:0000313" key="2">
    <source>
        <dbReference type="EMBL" id="CAK8987400.1"/>
    </source>
</evidence>
<name>A0ABP0HAD9_9DINO</name>
<comment type="caution">
    <text evidence="1">The sequence shown here is derived from an EMBL/GenBank/DDBJ whole genome shotgun (WGS) entry which is preliminary data.</text>
</comment>
<accession>A0ABP0HAD9</accession>
<proteinExistence type="predicted"/>
<dbReference type="EMBL" id="CAXAMN010000270">
    <property type="protein sequence ID" value="CAK8987400.1"/>
    <property type="molecule type" value="Genomic_DNA"/>
</dbReference>
<protein>
    <recommendedName>
        <fullName evidence="4">Tubulin-specific chaperone A</fullName>
    </recommendedName>
</protein>
<keyword evidence="3" id="KW-1185">Reference proteome</keyword>
<sequence>MADLRKLNRGLAAVGLLPPSRDDHEGWRDCLTKLCSNYLGSESKEDSDKQPLPADLQGAALQARVEERRKRILELDLDLGFVSQREAKLRKFSKDPLLQTRSADDFARCLQRARARLDSVSEEEIDDGLDLAGFVEKLTVLLKEVT</sequence>
<evidence type="ECO:0008006" key="4">
    <source>
        <dbReference type="Google" id="ProtNLM"/>
    </source>
</evidence>
<evidence type="ECO:0000313" key="1">
    <source>
        <dbReference type="EMBL" id="CAK8987179.1"/>
    </source>
</evidence>
<reference evidence="1 3" key="1">
    <citation type="submission" date="2024-02" db="EMBL/GenBank/DDBJ databases">
        <authorList>
            <person name="Chen Y."/>
            <person name="Shah S."/>
            <person name="Dougan E. K."/>
            <person name="Thang M."/>
            <person name="Chan C."/>
        </authorList>
    </citation>
    <scope>NUCLEOTIDE SEQUENCE [LARGE SCALE GENOMIC DNA]</scope>
</reference>
<gene>
    <name evidence="1" type="ORF">CCMP2556_LOCUS781</name>
    <name evidence="2" type="ORF">CCMP2556_LOCUS861</name>
</gene>
<evidence type="ECO:0000313" key="3">
    <source>
        <dbReference type="Proteomes" id="UP001642484"/>
    </source>
</evidence>
<dbReference type="EMBL" id="CAXAMN010000226">
    <property type="protein sequence ID" value="CAK8987179.1"/>
    <property type="molecule type" value="Genomic_DNA"/>
</dbReference>